<sequence>MIAKKVGMTKPSIYYHFSTKEELISQVFEYIFKDHYFNSYFQTDSLDKEQFAQSLYQGGLKMMPGQDRANYAVLRVLNEFVILSEREALYRERIIKLQHDFLDGFRKLLLAGADLGAVASHNIDYKATILALVIDNLSRSVLMNVEIDYEGVWKEAVNSILNEDSKIR</sequence>
<dbReference type="Gene3D" id="1.10.357.10">
    <property type="entry name" value="Tetracycline Repressor, domain 2"/>
    <property type="match status" value="1"/>
</dbReference>
<organism evidence="4 5">
    <name type="scientific">Paenibacillus montaniterrae</name>
    <dbReference type="NCBI Taxonomy" id="429341"/>
    <lineage>
        <taxon>Bacteria</taxon>
        <taxon>Bacillati</taxon>
        <taxon>Bacillota</taxon>
        <taxon>Bacilli</taxon>
        <taxon>Bacillales</taxon>
        <taxon>Paenibacillaceae</taxon>
        <taxon>Paenibacillus</taxon>
    </lineage>
</organism>
<dbReference type="AlphaFoldDB" id="A0A920CYL5"/>
<comment type="caution">
    <text evidence="4">The sequence shown here is derived from an EMBL/GenBank/DDBJ whole genome shotgun (WGS) entry which is preliminary data.</text>
</comment>
<evidence type="ECO:0000256" key="2">
    <source>
        <dbReference type="PROSITE-ProRule" id="PRU00335"/>
    </source>
</evidence>
<accession>A0A920CYL5</accession>
<comment type="caution">
    <text evidence="2">Lacks conserved residue(s) required for the propagation of feature annotation.</text>
</comment>
<reference evidence="4" key="1">
    <citation type="submission" date="2021-03" db="EMBL/GenBank/DDBJ databases">
        <title>Antimicrobial resistance genes in bacteria isolated from Japanese honey, and their potential for conferring macrolide and lincosamide resistance in the American foulbrood pathogen Paenibacillus larvae.</title>
        <authorList>
            <person name="Okamoto M."/>
            <person name="Kumagai M."/>
            <person name="Kanamori H."/>
            <person name="Takamatsu D."/>
        </authorList>
    </citation>
    <scope>NUCLEOTIDE SEQUENCE</scope>
    <source>
        <strain evidence="4">J40TS1</strain>
    </source>
</reference>
<dbReference type="GO" id="GO:0003677">
    <property type="term" value="F:DNA binding"/>
    <property type="evidence" value="ECO:0007669"/>
    <property type="project" value="UniProtKB-UniRule"/>
</dbReference>
<dbReference type="InterPro" id="IPR001647">
    <property type="entry name" value="HTH_TetR"/>
</dbReference>
<keyword evidence="5" id="KW-1185">Reference proteome</keyword>
<feature type="domain" description="HTH tetR-type" evidence="3">
    <location>
        <begin position="1"/>
        <end position="35"/>
    </location>
</feature>
<dbReference type="Pfam" id="PF00440">
    <property type="entry name" value="TetR_N"/>
    <property type="match status" value="1"/>
</dbReference>
<dbReference type="Gene3D" id="1.10.10.60">
    <property type="entry name" value="Homeodomain-like"/>
    <property type="match status" value="1"/>
</dbReference>
<name>A0A920CYL5_9BACL</name>
<protein>
    <submittedName>
        <fullName evidence="4">TetR family transcriptional regulator</fullName>
    </submittedName>
</protein>
<dbReference type="EMBL" id="BOSE01000002">
    <property type="protein sequence ID" value="GIP16149.1"/>
    <property type="molecule type" value="Genomic_DNA"/>
</dbReference>
<evidence type="ECO:0000313" key="4">
    <source>
        <dbReference type="EMBL" id="GIP16149.1"/>
    </source>
</evidence>
<dbReference type="Proteomes" id="UP000683139">
    <property type="component" value="Unassembled WGS sequence"/>
</dbReference>
<dbReference type="PROSITE" id="PS50977">
    <property type="entry name" value="HTH_TETR_2"/>
    <property type="match status" value="1"/>
</dbReference>
<evidence type="ECO:0000256" key="1">
    <source>
        <dbReference type="ARBA" id="ARBA00023125"/>
    </source>
</evidence>
<dbReference type="SUPFAM" id="SSF46689">
    <property type="entry name" value="Homeodomain-like"/>
    <property type="match status" value="1"/>
</dbReference>
<evidence type="ECO:0000313" key="5">
    <source>
        <dbReference type="Proteomes" id="UP000683139"/>
    </source>
</evidence>
<proteinExistence type="predicted"/>
<evidence type="ECO:0000259" key="3">
    <source>
        <dbReference type="PROSITE" id="PS50977"/>
    </source>
</evidence>
<dbReference type="InterPro" id="IPR009057">
    <property type="entry name" value="Homeodomain-like_sf"/>
</dbReference>
<gene>
    <name evidence="4" type="ORF">J40TS1_17910</name>
</gene>
<keyword evidence="1 2" id="KW-0238">DNA-binding</keyword>